<dbReference type="SUPFAM" id="SSF55729">
    <property type="entry name" value="Acyl-CoA N-acyltransferases (Nat)"/>
    <property type="match status" value="1"/>
</dbReference>
<accession>A0A061RSB3</accession>
<dbReference type="AlphaFoldDB" id="A0A061RSB3"/>
<organism evidence="2">
    <name type="scientific">Tetraselmis sp. GSL018</name>
    <dbReference type="NCBI Taxonomy" id="582737"/>
    <lineage>
        <taxon>Eukaryota</taxon>
        <taxon>Viridiplantae</taxon>
        <taxon>Chlorophyta</taxon>
        <taxon>core chlorophytes</taxon>
        <taxon>Chlorodendrophyceae</taxon>
        <taxon>Chlorodendrales</taxon>
        <taxon>Chlorodendraceae</taxon>
        <taxon>Tetraselmis</taxon>
    </lineage>
</organism>
<dbReference type="EMBL" id="GBEZ01009858">
    <property type="protein sequence ID" value="JAC75762.1"/>
    <property type="molecule type" value="Transcribed_RNA"/>
</dbReference>
<evidence type="ECO:0000313" key="2">
    <source>
        <dbReference type="EMBL" id="JAC75762.1"/>
    </source>
</evidence>
<reference evidence="2" key="1">
    <citation type="submission" date="2014-05" db="EMBL/GenBank/DDBJ databases">
        <title>The transcriptome of the halophilic microalga Tetraselmis sp. GSL018 isolated from the Great Salt Lake, Utah.</title>
        <authorList>
            <person name="Jinkerson R.E."/>
            <person name="D'Adamo S."/>
            <person name="Posewitz M.C."/>
        </authorList>
    </citation>
    <scope>NUCLEOTIDE SEQUENCE</scope>
    <source>
        <strain evidence="2">GSL018</strain>
    </source>
</reference>
<dbReference type="InterPro" id="IPR016181">
    <property type="entry name" value="Acyl_CoA_acyltransferase"/>
</dbReference>
<dbReference type="Pfam" id="PF13508">
    <property type="entry name" value="Acetyltransf_7"/>
    <property type="match status" value="1"/>
</dbReference>
<evidence type="ECO:0000259" key="1">
    <source>
        <dbReference type="PROSITE" id="PS51186"/>
    </source>
</evidence>
<name>A0A061RSB3_9CHLO</name>
<protein>
    <recommendedName>
        <fullName evidence="1">N-acetyltransferase domain-containing protein</fullName>
    </recommendedName>
</protein>
<dbReference type="InterPro" id="IPR000182">
    <property type="entry name" value="GNAT_dom"/>
</dbReference>
<gene>
    <name evidence="2" type="ORF">TSPGSL018_22131</name>
</gene>
<dbReference type="PROSITE" id="PS51186">
    <property type="entry name" value="GNAT"/>
    <property type="match status" value="1"/>
</dbReference>
<dbReference type="CDD" id="cd04301">
    <property type="entry name" value="NAT_SF"/>
    <property type="match status" value="1"/>
</dbReference>
<proteinExistence type="predicted"/>
<dbReference type="Gene3D" id="3.40.630.30">
    <property type="match status" value="1"/>
</dbReference>
<dbReference type="GO" id="GO:0016747">
    <property type="term" value="F:acyltransferase activity, transferring groups other than amino-acyl groups"/>
    <property type="evidence" value="ECO:0007669"/>
    <property type="project" value="InterPro"/>
</dbReference>
<sequence length="225" mass="24866">MITTSLVLPNTHTCFWRRSAAPPVAFLGCRKPRQRMNLFLTSCLPQDISLRNGSKEDFGVIFSSVLKEKMNPLGIDTKRFIVAESRERGRVAGFGQLRHVNVPSGGAGFLNKVLSSTGLQKNWQGELVELATLYVLQEFRGQGIGSAIVKELLQKAQGKIVCLITVESRTSLYRKLGFREVPPECIPSPLQFEVAAGTVVARFAVNESIVCMAHETAFQKLETKV</sequence>
<feature type="domain" description="N-acetyltransferase" evidence="1">
    <location>
        <begin position="48"/>
        <end position="195"/>
    </location>
</feature>